<keyword evidence="1" id="KW-0732">Signal</keyword>
<gene>
    <name evidence="2" type="ORF">N4264_11050</name>
</gene>
<dbReference type="Gene3D" id="2.80.10.50">
    <property type="match status" value="2"/>
</dbReference>
<sequence length="436" mass="45782">MKYVIASLALFANSQASAAGAIDFSFGATPPFSHFYDQTTDGFGKARYMATQADGKIVFATAGAASIAGKGVLIRLNANGTRDWSFGQNGRVVLSYATGASETTTNAVAVAGDGALVVLSTAKACAPLPALRTCVTLERLGKDGQRGPYTSTIHGEAIAEHGVDLVIEPNGDVVTVGAGDFSPSSDWVVRRWRFNGTTWQALLTSRIDFTASGVSRPDHPTAIARVGTGKLLICGWTLFDAQEDLDFAVAQLKPDLTLDTSFSNDGKLTVAVDLPGSNRMDACESIATDATGRIWVGGTAQGENGYDNSVVAAYTTTGTQVFRKVHPIAGFGSALTELLPTRDGTVLFAGSMFSSTGTAAIVGRFLSNGDIDSTFGGNGLVSFNRTPFVPGALPFDWGSFARWQVSGGRTRVVVAGRQLHFSGDEAWGVFRTEVFP</sequence>
<proteinExistence type="predicted"/>
<keyword evidence="3" id="KW-1185">Reference proteome</keyword>
<organism evidence="2 3">
    <name type="scientific">Tahibacter amnicola</name>
    <dbReference type="NCBI Taxonomy" id="2976241"/>
    <lineage>
        <taxon>Bacteria</taxon>
        <taxon>Pseudomonadati</taxon>
        <taxon>Pseudomonadota</taxon>
        <taxon>Gammaproteobacteria</taxon>
        <taxon>Lysobacterales</taxon>
        <taxon>Rhodanobacteraceae</taxon>
        <taxon>Tahibacter</taxon>
    </lineage>
</organism>
<dbReference type="EMBL" id="CP104694">
    <property type="protein sequence ID" value="UXI70137.1"/>
    <property type="molecule type" value="Genomic_DNA"/>
</dbReference>
<accession>A0ABY6BQU4</accession>
<evidence type="ECO:0000313" key="3">
    <source>
        <dbReference type="Proteomes" id="UP001064632"/>
    </source>
</evidence>
<dbReference type="Pfam" id="PF17164">
    <property type="entry name" value="DUF5122"/>
    <property type="match status" value="3"/>
</dbReference>
<dbReference type="SUPFAM" id="SSF101898">
    <property type="entry name" value="NHL repeat"/>
    <property type="match status" value="1"/>
</dbReference>
<name>A0ABY6BQU4_9GAMM</name>
<feature type="chain" id="PRO_5045936485" description="Delta-60 repeat protein" evidence="1">
    <location>
        <begin position="19"/>
        <end position="436"/>
    </location>
</feature>
<evidence type="ECO:0000313" key="2">
    <source>
        <dbReference type="EMBL" id="UXI70137.1"/>
    </source>
</evidence>
<dbReference type="Proteomes" id="UP001064632">
    <property type="component" value="Chromosome"/>
</dbReference>
<dbReference type="InterPro" id="IPR013431">
    <property type="entry name" value="Delta_60_rpt"/>
</dbReference>
<evidence type="ECO:0000256" key="1">
    <source>
        <dbReference type="SAM" id="SignalP"/>
    </source>
</evidence>
<reference evidence="2" key="1">
    <citation type="submission" date="2022-09" db="EMBL/GenBank/DDBJ databases">
        <title>Tahibacter sp. nov., isolated from a fresh water.</title>
        <authorList>
            <person name="Baek J.H."/>
            <person name="Lee J.K."/>
            <person name="Kim J.M."/>
            <person name="Jeon C.O."/>
        </authorList>
    </citation>
    <scope>NUCLEOTIDE SEQUENCE</scope>
    <source>
        <strain evidence="2">W38</strain>
    </source>
</reference>
<feature type="signal peptide" evidence="1">
    <location>
        <begin position="1"/>
        <end position="18"/>
    </location>
</feature>
<dbReference type="NCBIfam" id="TIGR02608">
    <property type="entry name" value="delta_60_rpt"/>
    <property type="match status" value="4"/>
</dbReference>
<protein>
    <recommendedName>
        <fullName evidence="4">Delta-60 repeat protein</fullName>
    </recommendedName>
</protein>
<dbReference type="CDD" id="cd15482">
    <property type="entry name" value="Sialidase_non-viral"/>
    <property type="match status" value="1"/>
</dbReference>
<dbReference type="RefSeq" id="WP_261697088.1">
    <property type="nucleotide sequence ID" value="NZ_CP104694.1"/>
</dbReference>
<evidence type="ECO:0008006" key="4">
    <source>
        <dbReference type="Google" id="ProtNLM"/>
    </source>
</evidence>